<comment type="subcellular location">
    <subcellularLocation>
        <location evidence="1">Cell membrane</location>
        <topology evidence="1">Multi-pass membrane protein</topology>
    </subcellularLocation>
</comment>
<keyword evidence="7 9" id="KW-0472">Membrane</keyword>
<sequence length="481" mass="50875">MVGQVDIVHGLYYVVMHTVFALFGDSLPTLRLPSVLATAIACGLTALIGARLADRWVGIGAGCGLAVIPAVQEHAQEGRPYGLVLAFVALATWLLVGALEQPNRRRWTCYAGAVLIAALLNWFSLLALVAHGVTMAYVRPDRARVIGWALASCSALAAALPLILASQEQAGQVSWIKPLGWSTVLGVLITVAIATLGARTPQARTTQAHATHGSREETPFARVNLAAVALPLCALPQVGLALASVIKPLYVTRYVLFAYVGLALLLGALLAAIAVRLKAQPRVLFPAVVAVALVALLPMELRLRTEPSRVDDVLTAAHLVDRVRHSGDGVVYIPAARRDTALVSPDTFQGLRDLALAQSPTASGTLKGIEADPRTIERAMLDTPRIVLVTDPGAPAPDTERDLTKQRILDSHFVRRSTSTERGRQVSVYERRRPAGRVGAAGSDGSCGSAPGSSCRAGFAGRSRPYHSTGISARPTALARS</sequence>
<dbReference type="RefSeq" id="WP_407284776.1">
    <property type="nucleotide sequence ID" value="NZ_CP147982.1"/>
</dbReference>
<dbReference type="EMBL" id="CP147982">
    <property type="protein sequence ID" value="WXK74508.1"/>
    <property type="molecule type" value="Genomic_DNA"/>
</dbReference>
<evidence type="ECO:0000313" key="11">
    <source>
        <dbReference type="EMBL" id="WXK74508.1"/>
    </source>
</evidence>
<dbReference type="Proteomes" id="UP001626628">
    <property type="component" value="Chromosome"/>
</dbReference>
<feature type="transmembrane region" description="Helical" evidence="9">
    <location>
        <begin position="111"/>
        <end position="133"/>
    </location>
</feature>
<proteinExistence type="predicted"/>
<evidence type="ECO:0000256" key="9">
    <source>
        <dbReference type="SAM" id="Phobius"/>
    </source>
</evidence>
<feature type="transmembrane region" description="Helical" evidence="9">
    <location>
        <begin position="220"/>
        <end position="242"/>
    </location>
</feature>
<keyword evidence="2" id="KW-1003">Cell membrane</keyword>
<feature type="transmembrane region" description="Helical" evidence="9">
    <location>
        <begin position="30"/>
        <end position="49"/>
    </location>
</feature>
<feature type="transmembrane region" description="Helical" evidence="9">
    <location>
        <begin position="145"/>
        <end position="166"/>
    </location>
</feature>
<evidence type="ECO:0000259" key="10">
    <source>
        <dbReference type="Pfam" id="PF13231"/>
    </source>
</evidence>
<feature type="domain" description="Glycosyltransferase RgtA/B/C/D-like" evidence="10">
    <location>
        <begin position="15"/>
        <end position="162"/>
    </location>
</feature>
<dbReference type="PANTHER" id="PTHR33908">
    <property type="entry name" value="MANNOSYLTRANSFERASE YKCB-RELATED"/>
    <property type="match status" value="1"/>
</dbReference>
<dbReference type="Pfam" id="PF13231">
    <property type="entry name" value="PMT_2"/>
    <property type="match status" value="1"/>
</dbReference>
<evidence type="ECO:0000256" key="7">
    <source>
        <dbReference type="ARBA" id="ARBA00023136"/>
    </source>
</evidence>
<evidence type="ECO:0000256" key="3">
    <source>
        <dbReference type="ARBA" id="ARBA00022676"/>
    </source>
</evidence>
<evidence type="ECO:0000256" key="8">
    <source>
        <dbReference type="SAM" id="MobiDB-lite"/>
    </source>
</evidence>
<feature type="transmembrane region" description="Helical" evidence="9">
    <location>
        <begin position="7"/>
        <end position="24"/>
    </location>
</feature>
<name>A0ABZ2QGT1_9ACTN</name>
<feature type="transmembrane region" description="Helical" evidence="9">
    <location>
        <begin position="178"/>
        <end position="200"/>
    </location>
</feature>
<dbReference type="GO" id="GO:0016757">
    <property type="term" value="F:glycosyltransferase activity"/>
    <property type="evidence" value="ECO:0007669"/>
    <property type="project" value="UniProtKB-KW"/>
</dbReference>
<evidence type="ECO:0000256" key="5">
    <source>
        <dbReference type="ARBA" id="ARBA00022692"/>
    </source>
</evidence>
<feature type="transmembrane region" description="Helical" evidence="9">
    <location>
        <begin position="283"/>
        <end position="299"/>
    </location>
</feature>
<keyword evidence="4 11" id="KW-0808">Transferase</keyword>
<feature type="compositionally biased region" description="Basic and acidic residues" evidence="8">
    <location>
        <begin position="417"/>
        <end position="433"/>
    </location>
</feature>
<evidence type="ECO:0000313" key="12">
    <source>
        <dbReference type="Proteomes" id="UP001626628"/>
    </source>
</evidence>
<organism evidence="11 12">
    <name type="scientific">Streptomyces sirii</name>
    <dbReference type="NCBI Taxonomy" id="3127701"/>
    <lineage>
        <taxon>Bacteria</taxon>
        <taxon>Bacillati</taxon>
        <taxon>Actinomycetota</taxon>
        <taxon>Actinomycetes</taxon>
        <taxon>Kitasatosporales</taxon>
        <taxon>Streptomycetaceae</taxon>
        <taxon>Streptomyces</taxon>
    </lineage>
</organism>
<feature type="compositionally biased region" description="Low complexity" evidence="8">
    <location>
        <begin position="436"/>
        <end position="458"/>
    </location>
</feature>
<dbReference type="PANTHER" id="PTHR33908:SF3">
    <property type="entry name" value="UNDECAPRENYL PHOSPHATE-ALPHA-4-AMINO-4-DEOXY-L-ARABINOSE ARABINOSYL TRANSFERASE"/>
    <property type="match status" value="1"/>
</dbReference>
<feature type="transmembrane region" description="Helical" evidence="9">
    <location>
        <begin position="81"/>
        <end position="99"/>
    </location>
</feature>
<keyword evidence="6 9" id="KW-1133">Transmembrane helix</keyword>
<dbReference type="EC" id="2.4.-.-" evidence="11"/>
<keyword evidence="5 9" id="KW-0812">Transmembrane</keyword>
<dbReference type="InterPro" id="IPR038731">
    <property type="entry name" value="RgtA/B/C-like"/>
</dbReference>
<evidence type="ECO:0000256" key="6">
    <source>
        <dbReference type="ARBA" id="ARBA00022989"/>
    </source>
</evidence>
<feature type="transmembrane region" description="Helical" evidence="9">
    <location>
        <begin position="254"/>
        <end position="277"/>
    </location>
</feature>
<gene>
    <name evidence="11" type="ORF">WAB15_00025</name>
</gene>
<keyword evidence="12" id="KW-1185">Reference proteome</keyword>
<protein>
    <submittedName>
        <fullName evidence="11">Glycosyltransferase family 39 protein</fullName>
        <ecNumber evidence="11">2.4.-.-</ecNumber>
    </submittedName>
</protein>
<accession>A0ABZ2QGT1</accession>
<feature type="region of interest" description="Disordered" evidence="8">
    <location>
        <begin position="417"/>
        <end position="481"/>
    </location>
</feature>
<evidence type="ECO:0000256" key="1">
    <source>
        <dbReference type="ARBA" id="ARBA00004651"/>
    </source>
</evidence>
<evidence type="ECO:0000256" key="4">
    <source>
        <dbReference type="ARBA" id="ARBA00022679"/>
    </source>
</evidence>
<dbReference type="InterPro" id="IPR050297">
    <property type="entry name" value="LipidA_mod_glycosyltrf_83"/>
</dbReference>
<keyword evidence="3 11" id="KW-0328">Glycosyltransferase</keyword>
<evidence type="ECO:0000256" key="2">
    <source>
        <dbReference type="ARBA" id="ARBA00022475"/>
    </source>
</evidence>
<reference evidence="11 12" key="1">
    <citation type="submission" date="2024-03" db="EMBL/GenBank/DDBJ databases">
        <title>The complete genome of Streptomyces sirii sp.nov.</title>
        <authorList>
            <person name="Zakalyukina Y.V."/>
            <person name="Belik A.R."/>
            <person name="Biryukov M.V."/>
            <person name="Baturina O.A."/>
            <person name="Kabilov M.R."/>
        </authorList>
    </citation>
    <scope>NUCLEOTIDE SEQUENCE [LARGE SCALE GENOMIC DNA]</scope>
    <source>
        <strain evidence="11 12">BP-8</strain>
    </source>
</reference>